<keyword evidence="3" id="KW-1185">Reference proteome</keyword>
<evidence type="ECO:0000313" key="2">
    <source>
        <dbReference type="EMBL" id="BDC00177.1"/>
    </source>
</evidence>
<dbReference type="InterPro" id="IPR037138">
    <property type="entry name" value="His_deacetylse_dom_sf"/>
</dbReference>
<dbReference type="InterPro" id="IPR023696">
    <property type="entry name" value="Ureohydrolase_dom_sf"/>
</dbReference>
<sequence length="328" mass="37180">MKIEVIYDDIYKFHSSKRYHVENPSRLEKALSALKGFEVRFTKPYKIEDPQIIHSEDYVNLVRKSSELEDELDADTYTNKKTYEVALYALGGALKALEVNGIALVRPPGHHAGINGKALGAPTLGFCIFNNVAYPIKKLRLKRVAIIDFDVHYGNGTQEIFYDDPEVLHIDIHQDPRTIYPGTGYPDMVGKGEAEGTKVNLLIPPLGGDDLYDELFPIIHSILDDFRPSVLAFSAGFDAYKNDGLASLNVTEYTYYNFGRLGMNFPRRYTVLEGGYSTGLVNGLRAFLEGLTGIEKDYRQFKSSDSVKSRFMNYLSEERNILRKYWSI</sequence>
<dbReference type="Proteomes" id="UP001319921">
    <property type="component" value="Chromosome"/>
</dbReference>
<accession>A0AAQ4CWJ5</accession>
<dbReference type="Pfam" id="PF00850">
    <property type="entry name" value="Hist_deacetyl"/>
    <property type="match status" value="1"/>
</dbReference>
<evidence type="ECO:0000313" key="3">
    <source>
        <dbReference type="Proteomes" id="UP001319921"/>
    </source>
</evidence>
<dbReference type="EMBL" id="AP025226">
    <property type="protein sequence ID" value="BDC00177.1"/>
    <property type="molecule type" value="Genomic_DNA"/>
</dbReference>
<dbReference type="AlphaFoldDB" id="A0AAQ4CWJ5"/>
<gene>
    <name evidence="2" type="ORF">SACC_31930</name>
</gene>
<dbReference type="Gene3D" id="3.40.800.20">
    <property type="entry name" value="Histone deacetylase domain"/>
    <property type="match status" value="1"/>
</dbReference>
<dbReference type="KEGG" id="scas:SACC_31930"/>
<organism evidence="2 3">
    <name type="scientific">Saccharolobus caldissimus</name>
    <dbReference type="NCBI Taxonomy" id="1702097"/>
    <lineage>
        <taxon>Archaea</taxon>
        <taxon>Thermoproteota</taxon>
        <taxon>Thermoprotei</taxon>
        <taxon>Sulfolobales</taxon>
        <taxon>Sulfolobaceae</taxon>
        <taxon>Saccharolobus</taxon>
    </lineage>
</organism>
<dbReference type="GeneID" id="68867916"/>
<proteinExistence type="predicted"/>
<dbReference type="CDD" id="cd10001">
    <property type="entry name" value="HDAC_classII_APAH"/>
    <property type="match status" value="1"/>
</dbReference>
<name>A0AAQ4CWJ5_9CREN</name>
<dbReference type="PANTHER" id="PTHR10625:SF10">
    <property type="entry name" value="HISTONE DEACETYLASE HDAC1"/>
    <property type="match status" value="1"/>
</dbReference>
<protein>
    <submittedName>
        <fullName evidence="2">Acetylpolyamine amidohydrolase</fullName>
    </submittedName>
</protein>
<dbReference type="SUPFAM" id="SSF52768">
    <property type="entry name" value="Arginase/deacetylase"/>
    <property type="match status" value="1"/>
</dbReference>
<evidence type="ECO:0000259" key="1">
    <source>
        <dbReference type="Pfam" id="PF00850"/>
    </source>
</evidence>
<dbReference type="GO" id="GO:0004407">
    <property type="term" value="F:histone deacetylase activity"/>
    <property type="evidence" value="ECO:0007669"/>
    <property type="project" value="TreeGrafter"/>
</dbReference>
<dbReference type="PANTHER" id="PTHR10625">
    <property type="entry name" value="HISTONE DEACETYLASE HDAC1-RELATED"/>
    <property type="match status" value="1"/>
</dbReference>
<dbReference type="InterPro" id="IPR023801">
    <property type="entry name" value="His_deacetylse_dom"/>
</dbReference>
<dbReference type="GO" id="GO:0040029">
    <property type="term" value="P:epigenetic regulation of gene expression"/>
    <property type="evidence" value="ECO:0007669"/>
    <property type="project" value="TreeGrafter"/>
</dbReference>
<dbReference type="RefSeq" id="WP_229570893.1">
    <property type="nucleotide sequence ID" value="NZ_AP025226.1"/>
</dbReference>
<feature type="domain" description="Histone deacetylase" evidence="1">
    <location>
        <begin position="20"/>
        <end position="279"/>
    </location>
</feature>
<reference evidence="2 3" key="1">
    <citation type="journal article" date="2022" name="Microbiol. Resour. Announc.">
        <title>Complete Genome Sequence of the Hyperthermophilic and Acidophilic Archaeon Saccharolobus caldissimus Strain HS-3T.</title>
        <authorList>
            <person name="Sakai H.D."/>
            <person name="Kurosawa N."/>
        </authorList>
    </citation>
    <scope>NUCLEOTIDE SEQUENCE [LARGE SCALE GENOMIC DNA]</scope>
    <source>
        <strain evidence="2 3">JCM32116</strain>
    </source>
</reference>